<keyword evidence="13" id="KW-0997">Cell inner membrane</keyword>
<evidence type="ECO:0000256" key="11">
    <source>
        <dbReference type="ARBA" id="ARBA00048540"/>
    </source>
</evidence>
<keyword evidence="7 12" id="KW-0479">Metal-binding</keyword>
<dbReference type="InterPro" id="IPR003374">
    <property type="entry name" value="ApbE-like_sf"/>
</dbReference>
<comment type="subcellular location">
    <subcellularLocation>
        <location evidence="13">Cell inner membrane</location>
        <topology evidence="13">Lipid-anchor</topology>
        <orientation evidence="13">Periplasmic side</orientation>
    </subcellularLocation>
</comment>
<keyword evidence="15" id="KW-1185">Reference proteome</keyword>
<dbReference type="EMBL" id="JAAWWK010000002">
    <property type="protein sequence ID" value="NKI17226.1"/>
    <property type="molecule type" value="Genomic_DNA"/>
</dbReference>
<name>A0ABX1GDK0_9GAMM</name>
<keyword evidence="8 12" id="KW-0274">FAD</keyword>
<comment type="function">
    <text evidence="13">Flavin transferase that catalyzes the transfer of the FMN moiety of FAD and its covalent binding to the hydroxyl group of a threonine residue in a target flavoprotein.</text>
</comment>
<keyword evidence="13" id="KW-0472">Membrane</keyword>
<reference evidence="14 15" key="1">
    <citation type="submission" date="2020-04" db="EMBL/GenBank/DDBJ databases">
        <authorList>
            <person name="Yoon J."/>
        </authorList>
    </citation>
    <scope>NUCLEOTIDE SEQUENCE [LARGE SCALE GENOMIC DNA]</scope>
    <source>
        <strain evidence="14 15">KMU-166</strain>
    </source>
</reference>
<protein>
    <recommendedName>
        <fullName evidence="4 12">FAD:protein FMN transferase</fullName>
        <ecNumber evidence="3 12">2.7.1.180</ecNumber>
    </recommendedName>
    <alternativeName>
        <fullName evidence="10 12">Flavin transferase</fullName>
    </alternativeName>
</protein>
<dbReference type="PANTHER" id="PTHR30040:SF2">
    <property type="entry name" value="FAD:PROTEIN FMN TRANSFERASE"/>
    <property type="match status" value="1"/>
</dbReference>
<evidence type="ECO:0000256" key="6">
    <source>
        <dbReference type="ARBA" id="ARBA00022679"/>
    </source>
</evidence>
<evidence type="ECO:0000313" key="15">
    <source>
        <dbReference type="Proteomes" id="UP000765845"/>
    </source>
</evidence>
<accession>A0ABX1GDK0</accession>
<evidence type="ECO:0000256" key="4">
    <source>
        <dbReference type="ARBA" id="ARBA00016337"/>
    </source>
</evidence>
<comment type="similarity">
    <text evidence="2 12 13">Belongs to the ApbE family.</text>
</comment>
<dbReference type="Pfam" id="PF02424">
    <property type="entry name" value="ApbE"/>
    <property type="match status" value="1"/>
</dbReference>
<proteinExistence type="inferred from homology"/>
<dbReference type="InterPro" id="IPR024932">
    <property type="entry name" value="ApbE"/>
</dbReference>
<dbReference type="EC" id="2.7.1.180" evidence="3 12"/>
<dbReference type="PIRSF" id="PIRSF006268">
    <property type="entry name" value="ApbE"/>
    <property type="match status" value="1"/>
</dbReference>
<evidence type="ECO:0000256" key="3">
    <source>
        <dbReference type="ARBA" id="ARBA00011955"/>
    </source>
</evidence>
<evidence type="ECO:0000256" key="8">
    <source>
        <dbReference type="ARBA" id="ARBA00022827"/>
    </source>
</evidence>
<evidence type="ECO:0000256" key="5">
    <source>
        <dbReference type="ARBA" id="ARBA00022630"/>
    </source>
</evidence>
<gene>
    <name evidence="14" type="ORF">HCU74_07300</name>
</gene>
<dbReference type="SUPFAM" id="SSF143631">
    <property type="entry name" value="ApbE-like"/>
    <property type="match status" value="1"/>
</dbReference>
<keyword evidence="9 12" id="KW-0460">Magnesium</keyword>
<evidence type="ECO:0000256" key="12">
    <source>
        <dbReference type="PIRNR" id="PIRNR006268"/>
    </source>
</evidence>
<evidence type="ECO:0000256" key="7">
    <source>
        <dbReference type="ARBA" id="ARBA00022723"/>
    </source>
</evidence>
<dbReference type="GO" id="GO:0016740">
    <property type="term" value="F:transferase activity"/>
    <property type="evidence" value="ECO:0007669"/>
    <property type="project" value="UniProtKB-KW"/>
</dbReference>
<comment type="cofactor">
    <cofactor evidence="1 13">
        <name>Mg(2+)</name>
        <dbReference type="ChEBI" id="CHEBI:18420"/>
    </cofactor>
</comment>
<evidence type="ECO:0000256" key="9">
    <source>
        <dbReference type="ARBA" id="ARBA00022842"/>
    </source>
</evidence>
<comment type="caution">
    <text evidence="14">The sequence shown here is derived from an EMBL/GenBank/DDBJ whole genome shotgun (WGS) entry which is preliminary data.</text>
</comment>
<evidence type="ECO:0000256" key="13">
    <source>
        <dbReference type="RuleBase" id="RU363002"/>
    </source>
</evidence>
<keyword evidence="5 12" id="KW-0285">Flavoprotein</keyword>
<dbReference type="PROSITE" id="PS51257">
    <property type="entry name" value="PROKAR_LIPOPROTEIN"/>
    <property type="match status" value="1"/>
</dbReference>
<sequence length="353" mass="38253">MISVAKAVVDLPKAALALLFLFLVACAREPEAVIRLDGQTMGTTYHVTLINPGNLHGDELKRQLDYQLQHFNQIASTYIDDSELNTLNRASIGEWLPVSEPLFNILSLAVEVSWLTGGAFDITVAPLVDLWGFGPRKRQGKPSAEEIEAEMAKVGFNRLELDMLEPKLRKTAALQMDLSAIAKGYGVDAAAIWLESLGVTDYLVEIGGEMRVAGKSPRGDAWRIGVENPGADSDAMLAIELGDIAVATSGDYRNYFEEDGVRYSHTIDPRTGSPITHRLASVTVLDASCAFADAMATGFSVLGAERTLKLAEASDIPVYLLEKTEQGFVARYSSAFKPYLPVATPNTAVEGEQ</sequence>
<dbReference type="PANTHER" id="PTHR30040">
    <property type="entry name" value="THIAMINE BIOSYNTHESIS LIPOPROTEIN APBE"/>
    <property type="match status" value="1"/>
</dbReference>
<keyword evidence="13" id="KW-1003">Cell membrane</keyword>
<organism evidence="14 15">
    <name type="scientific">Spongiibacter thalassae</name>
    <dbReference type="NCBI Taxonomy" id="2721624"/>
    <lineage>
        <taxon>Bacteria</taxon>
        <taxon>Pseudomonadati</taxon>
        <taxon>Pseudomonadota</taxon>
        <taxon>Gammaproteobacteria</taxon>
        <taxon>Cellvibrionales</taxon>
        <taxon>Spongiibacteraceae</taxon>
        <taxon>Spongiibacter</taxon>
    </lineage>
</organism>
<evidence type="ECO:0000256" key="1">
    <source>
        <dbReference type="ARBA" id="ARBA00001946"/>
    </source>
</evidence>
<keyword evidence="6 12" id="KW-0808">Transferase</keyword>
<dbReference type="Gene3D" id="3.10.520.10">
    <property type="entry name" value="ApbE-like domains"/>
    <property type="match status" value="1"/>
</dbReference>
<comment type="catalytic activity">
    <reaction evidence="11 12 13">
        <text>L-threonyl-[protein] + FAD = FMN-L-threonyl-[protein] + AMP + H(+)</text>
        <dbReference type="Rhea" id="RHEA:36847"/>
        <dbReference type="Rhea" id="RHEA-COMP:11060"/>
        <dbReference type="Rhea" id="RHEA-COMP:11061"/>
        <dbReference type="ChEBI" id="CHEBI:15378"/>
        <dbReference type="ChEBI" id="CHEBI:30013"/>
        <dbReference type="ChEBI" id="CHEBI:57692"/>
        <dbReference type="ChEBI" id="CHEBI:74257"/>
        <dbReference type="ChEBI" id="CHEBI:456215"/>
        <dbReference type="EC" id="2.7.1.180"/>
    </reaction>
</comment>
<dbReference type="Proteomes" id="UP000765845">
    <property type="component" value="Unassembled WGS sequence"/>
</dbReference>
<evidence type="ECO:0000256" key="2">
    <source>
        <dbReference type="ARBA" id="ARBA00008282"/>
    </source>
</evidence>
<evidence type="ECO:0000313" key="14">
    <source>
        <dbReference type="EMBL" id="NKI17226.1"/>
    </source>
</evidence>
<keyword evidence="13" id="KW-0449">Lipoprotein</keyword>
<evidence type="ECO:0000256" key="10">
    <source>
        <dbReference type="ARBA" id="ARBA00031306"/>
    </source>
</evidence>